<dbReference type="OrthoDB" id="9796011at2"/>
<dbReference type="PANTHER" id="PTHR34299:SF1">
    <property type="entry name" value="DIACYLGLYCEROL KINASE"/>
    <property type="match status" value="1"/>
</dbReference>
<keyword evidence="5" id="KW-1003">Cell membrane</keyword>
<feature type="active site" description="Proton acceptor" evidence="20">
    <location>
        <position position="69"/>
    </location>
</feature>
<evidence type="ECO:0000256" key="13">
    <source>
        <dbReference type="ARBA" id="ARBA00022840"/>
    </source>
</evidence>
<keyword evidence="16 24" id="KW-0443">Lipid metabolism</keyword>
<feature type="binding site" evidence="21">
    <location>
        <position position="69"/>
    </location>
    <ligand>
        <name>substrate</name>
    </ligand>
</feature>
<comment type="cofactor">
    <cofactor evidence="23">
        <name>Mg(2+)</name>
        <dbReference type="ChEBI" id="CHEBI:18420"/>
    </cofactor>
    <text evidence="23">Mn(2+), Zn(2+), Cd(2+) and Co(2+) support activity to lesser extents.</text>
</comment>
<keyword evidence="26" id="KW-1185">Reference proteome</keyword>
<evidence type="ECO:0000256" key="7">
    <source>
        <dbReference type="ARBA" id="ARBA00022519"/>
    </source>
</evidence>
<evidence type="ECO:0000256" key="3">
    <source>
        <dbReference type="ARBA" id="ARBA00012133"/>
    </source>
</evidence>
<keyword evidence="17 24" id="KW-0472">Membrane</keyword>
<dbReference type="CDD" id="cd14264">
    <property type="entry name" value="DAGK_IM"/>
    <property type="match status" value="1"/>
</dbReference>
<keyword evidence="7 24" id="KW-0997">Cell inner membrane</keyword>
<evidence type="ECO:0000256" key="19">
    <source>
        <dbReference type="ARBA" id="ARBA00023264"/>
    </source>
</evidence>
<evidence type="ECO:0000256" key="6">
    <source>
        <dbReference type="ARBA" id="ARBA00022516"/>
    </source>
</evidence>
<evidence type="ECO:0000256" key="20">
    <source>
        <dbReference type="PIRSR" id="PIRSR600829-1"/>
    </source>
</evidence>
<dbReference type="GO" id="GO:0046872">
    <property type="term" value="F:metal ion binding"/>
    <property type="evidence" value="ECO:0007669"/>
    <property type="project" value="UniProtKB-KW"/>
</dbReference>
<evidence type="ECO:0000256" key="16">
    <source>
        <dbReference type="ARBA" id="ARBA00023098"/>
    </source>
</evidence>
<keyword evidence="11 22" id="KW-0547">Nucleotide-binding</keyword>
<dbReference type="InterPro" id="IPR036945">
    <property type="entry name" value="DAGK_sf"/>
</dbReference>
<feature type="binding site" evidence="22">
    <location>
        <begin position="94"/>
        <end position="95"/>
    </location>
    <ligand>
        <name>ATP</name>
        <dbReference type="ChEBI" id="CHEBI:30616"/>
    </ligand>
</feature>
<dbReference type="GO" id="GO:0004143">
    <property type="term" value="F:ATP-dependent diacylglycerol kinase activity"/>
    <property type="evidence" value="ECO:0007669"/>
    <property type="project" value="UniProtKB-EC"/>
</dbReference>
<accession>A0A4P7C1G2</accession>
<keyword evidence="6" id="KW-0444">Lipid biosynthesis</keyword>
<proteinExistence type="inferred from homology"/>
<dbReference type="EC" id="2.7.1.107" evidence="3 24"/>
<evidence type="ECO:0000256" key="18">
    <source>
        <dbReference type="ARBA" id="ARBA00023209"/>
    </source>
</evidence>
<feature type="binding site" evidence="21">
    <location>
        <position position="98"/>
    </location>
    <ligand>
        <name>substrate</name>
    </ligand>
</feature>
<keyword evidence="14 23" id="KW-0460">Magnesium</keyword>
<evidence type="ECO:0000256" key="4">
    <source>
        <dbReference type="ARBA" id="ARBA00017575"/>
    </source>
</evidence>
<keyword evidence="10 23" id="KW-0479">Metal-binding</keyword>
<evidence type="ECO:0000256" key="12">
    <source>
        <dbReference type="ARBA" id="ARBA00022777"/>
    </source>
</evidence>
<evidence type="ECO:0000256" key="15">
    <source>
        <dbReference type="ARBA" id="ARBA00022989"/>
    </source>
</evidence>
<evidence type="ECO:0000256" key="11">
    <source>
        <dbReference type="ARBA" id="ARBA00022741"/>
    </source>
</evidence>
<evidence type="ECO:0000256" key="17">
    <source>
        <dbReference type="ARBA" id="ARBA00023136"/>
    </source>
</evidence>
<feature type="binding site" evidence="23">
    <location>
        <position position="76"/>
    </location>
    <ligand>
        <name>a divalent metal cation</name>
        <dbReference type="ChEBI" id="CHEBI:60240"/>
    </ligand>
</feature>
<evidence type="ECO:0000256" key="9">
    <source>
        <dbReference type="ARBA" id="ARBA00022692"/>
    </source>
</evidence>
<feature type="binding site" evidence="22">
    <location>
        <position position="76"/>
    </location>
    <ligand>
        <name>ATP</name>
        <dbReference type="ChEBI" id="CHEBI:30616"/>
    </ligand>
</feature>
<dbReference type="Proteomes" id="UP000294325">
    <property type="component" value="Chromosome"/>
</dbReference>
<dbReference type="AlphaFoldDB" id="A0A4P7C1G2"/>
<feature type="binding site" evidence="22">
    <location>
        <begin position="85"/>
        <end position="87"/>
    </location>
    <ligand>
        <name>ATP</name>
        <dbReference type="ChEBI" id="CHEBI:30616"/>
    </ligand>
</feature>
<feature type="binding site" evidence="21">
    <location>
        <position position="55"/>
    </location>
    <ligand>
        <name>substrate</name>
    </ligand>
</feature>
<keyword evidence="15 24" id="KW-1133">Transmembrane helix</keyword>
<dbReference type="GO" id="GO:0005524">
    <property type="term" value="F:ATP binding"/>
    <property type="evidence" value="ECO:0007669"/>
    <property type="project" value="UniProtKB-KW"/>
</dbReference>
<dbReference type="Pfam" id="PF01219">
    <property type="entry name" value="DAGK_prokar"/>
    <property type="match status" value="1"/>
</dbReference>
<comment type="subcellular location">
    <subcellularLocation>
        <location evidence="1 24">Cell inner membrane</location>
        <topology evidence="1 24">Multi-pass membrane protein</topology>
    </subcellularLocation>
</comment>
<name>A0A4P7C1G2_9GAMM</name>
<feature type="binding site" evidence="21">
    <location>
        <begin position="30"/>
        <end position="34"/>
    </location>
    <ligand>
        <name>substrate</name>
    </ligand>
</feature>
<dbReference type="PANTHER" id="PTHR34299">
    <property type="entry name" value="DIACYLGLYCEROL KINASE"/>
    <property type="match status" value="1"/>
</dbReference>
<evidence type="ECO:0000256" key="21">
    <source>
        <dbReference type="PIRSR" id="PIRSR600829-2"/>
    </source>
</evidence>
<dbReference type="InterPro" id="IPR000829">
    <property type="entry name" value="DAGK"/>
</dbReference>
<comment type="catalytic activity">
    <reaction evidence="24">
        <text>a 1,2-diacyl-sn-glycerol + ATP = a 1,2-diacyl-sn-glycero-3-phosphate + ADP + H(+)</text>
        <dbReference type="Rhea" id="RHEA:10272"/>
        <dbReference type="ChEBI" id="CHEBI:15378"/>
        <dbReference type="ChEBI" id="CHEBI:17815"/>
        <dbReference type="ChEBI" id="CHEBI:30616"/>
        <dbReference type="ChEBI" id="CHEBI:58608"/>
        <dbReference type="ChEBI" id="CHEBI:456216"/>
        <dbReference type="EC" id="2.7.1.107"/>
    </reaction>
</comment>
<evidence type="ECO:0000313" key="26">
    <source>
        <dbReference type="Proteomes" id="UP000294325"/>
    </source>
</evidence>
<dbReference type="Gene3D" id="1.10.287.3610">
    <property type="match status" value="1"/>
</dbReference>
<dbReference type="GO" id="GO:0005886">
    <property type="term" value="C:plasma membrane"/>
    <property type="evidence" value="ECO:0007669"/>
    <property type="project" value="UniProtKB-SubCell"/>
</dbReference>
<evidence type="ECO:0000256" key="23">
    <source>
        <dbReference type="PIRSR" id="PIRSR600829-4"/>
    </source>
</evidence>
<dbReference type="KEGG" id="nwr:E3U44_02835"/>
<keyword evidence="12 24" id="KW-0418">Kinase</keyword>
<evidence type="ECO:0000256" key="24">
    <source>
        <dbReference type="RuleBase" id="RU363065"/>
    </source>
</evidence>
<comment type="function">
    <text evidence="24">Catalyzes the ATP-dependent phosphorylation of sn-l,2-diacylglycerol (DAG) to phosphatidic acid. Involved in the recycling of diacylglycerol produced as a by-product during membrane-derived oligosaccharide (MDO) biosynthesis.</text>
</comment>
<comment type="similarity">
    <text evidence="2 24">Belongs to the bacterial diacylglycerol kinase family.</text>
</comment>
<gene>
    <name evidence="25" type="ORF">E3U44_02835</name>
</gene>
<evidence type="ECO:0000256" key="2">
    <source>
        <dbReference type="ARBA" id="ARBA00005967"/>
    </source>
</evidence>
<keyword evidence="9 24" id="KW-0812">Transmembrane</keyword>
<dbReference type="GO" id="GO:0006654">
    <property type="term" value="P:phosphatidic acid biosynthetic process"/>
    <property type="evidence" value="ECO:0007669"/>
    <property type="project" value="InterPro"/>
</dbReference>
<evidence type="ECO:0000313" key="25">
    <source>
        <dbReference type="EMBL" id="QBQ56428.1"/>
    </source>
</evidence>
<feature type="binding site" evidence="22">
    <location>
        <position position="28"/>
    </location>
    <ligand>
        <name>ATP</name>
        <dbReference type="ChEBI" id="CHEBI:30616"/>
    </ligand>
</feature>
<feature type="binding site" evidence="22">
    <location>
        <position position="17"/>
    </location>
    <ligand>
        <name>ATP</name>
        <dbReference type="ChEBI" id="CHEBI:30616"/>
    </ligand>
</feature>
<evidence type="ECO:0000256" key="14">
    <source>
        <dbReference type="ARBA" id="ARBA00022842"/>
    </source>
</evidence>
<keyword evidence="19 24" id="KW-1208">Phospholipid metabolism</keyword>
<evidence type="ECO:0000256" key="22">
    <source>
        <dbReference type="PIRSR" id="PIRSR600829-3"/>
    </source>
</evidence>
<feature type="transmembrane region" description="Helical" evidence="24">
    <location>
        <begin position="96"/>
        <end position="115"/>
    </location>
</feature>
<dbReference type="EMBL" id="CP038033">
    <property type="protein sequence ID" value="QBQ56428.1"/>
    <property type="molecule type" value="Genomic_DNA"/>
</dbReference>
<evidence type="ECO:0000256" key="1">
    <source>
        <dbReference type="ARBA" id="ARBA00004429"/>
    </source>
</evidence>
<evidence type="ECO:0000256" key="8">
    <source>
        <dbReference type="ARBA" id="ARBA00022679"/>
    </source>
</evidence>
<dbReference type="InterPro" id="IPR033718">
    <property type="entry name" value="DAGK_prok"/>
</dbReference>
<keyword evidence="18" id="KW-0594">Phospholipid biosynthesis</keyword>
<feature type="binding site" evidence="23">
    <location>
        <position position="28"/>
    </location>
    <ligand>
        <name>a divalent metal cation</name>
        <dbReference type="ChEBI" id="CHEBI:60240"/>
    </ligand>
</feature>
<evidence type="ECO:0000256" key="5">
    <source>
        <dbReference type="ARBA" id="ARBA00022475"/>
    </source>
</evidence>
<keyword evidence="13 22" id="KW-0067">ATP-binding</keyword>
<reference evidence="25 26" key="1">
    <citation type="submission" date="2019-03" db="EMBL/GenBank/DDBJ databases">
        <title>The genome sequence of Nitrosococcus wardiae strain D1FHST reveals the archetypal metabolic capacity of ammonia-oxidizing Gammaproteobacteria.</title>
        <authorList>
            <person name="Wang L."/>
            <person name="Lim C.K."/>
            <person name="Hanson T.E."/>
            <person name="Dang H."/>
            <person name="Klotz M.G."/>
        </authorList>
    </citation>
    <scope>NUCLEOTIDE SEQUENCE [LARGE SCALE GENOMIC DNA]</scope>
    <source>
        <strain evidence="25 26">D1FHS</strain>
    </source>
</reference>
<organism evidence="25 26">
    <name type="scientific">Nitrosococcus wardiae</name>
    <dbReference type="NCBI Taxonomy" id="1814290"/>
    <lineage>
        <taxon>Bacteria</taxon>
        <taxon>Pseudomonadati</taxon>
        <taxon>Pseudomonadota</taxon>
        <taxon>Gammaproteobacteria</taxon>
        <taxon>Chromatiales</taxon>
        <taxon>Chromatiaceae</taxon>
        <taxon>Nitrosococcus</taxon>
    </lineage>
</organism>
<protein>
    <recommendedName>
        <fullName evidence="4 24">Diacylglycerol kinase</fullName>
        <ecNumber evidence="3 24">2.7.1.107</ecNumber>
    </recommendedName>
</protein>
<evidence type="ECO:0000256" key="10">
    <source>
        <dbReference type="ARBA" id="ARBA00022723"/>
    </source>
</evidence>
<sequence>MPPKDEGLRHLFLAAGYSFKGFRAALDEPAFRQELLLLLVGGPLGLWLGETGIERALLVGSLLLVLIVELLNSAVEAVVNRVSYEHHILSGRAKDLGSAAVFTSLVLAAFVWLSILL</sequence>
<keyword evidence="8 24" id="KW-0808">Transferase</keyword>
<comment type="caution">
    <text evidence="24">Lacks conserved residue(s) required for the propagation of feature annotation.</text>
</comment>
<feature type="transmembrane region" description="Helical" evidence="24">
    <location>
        <begin position="56"/>
        <end position="75"/>
    </location>
</feature>